<reference evidence="1" key="1">
    <citation type="submission" date="2022-02" db="EMBL/GenBank/DDBJ databases">
        <title>Corynebacterium sp. from urogenital microbiome.</title>
        <authorList>
            <person name="Cappelli E.A."/>
            <person name="Ribeiro T.G."/>
            <person name="Peixe L."/>
        </authorList>
    </citation>
    <scope>NUCLEOTIDE SEQUENCE</scope>
    <source>
        <strain evidence="1">C8Ua_172</strain>
    </source>
</reference>
<comment type="caution">
    <text evidence="1">The sequence shown here is derived from an EMBL/GenBank/DDBJ whole genome shotgun (WGS) entry which is preliminary data.</text>
</comment>
<organism evidence="1 2">
    <name type="scientific">Corynebacterium meitnerae</name>
    <dbReference type="NCBI Taxonomy" id="2913498"/>
    <lineage>
        <taxon>Bacteria</taxon>
        <taxon>Bacillati</taxon>
        <taxon>Actinomycetota</taxon>
        <taxon>Actinomycetes</taxon>
        <taxon>Mycobacteriales</taxon>
        <taxon>Corynebacteriaceae</taxon>
        <taxon>Corynebacterium</taxon>
    </lineage>
</organism>
<dbReference type="RefSeq" id="WP_269966193.1">
    <property type="nucleotide sequence ID" value="NZ_JAKMUS010000019.1"/>
</dbReference>
<sequence length="48" mass="5185">MNLDAIVGQLSQFFSDGIGKMIADFLWSLYTILFPANAPGATPVEIPN</sequence>
<evidence type="ECO:0000313" key="2">
    <source>
        <dbReference type="Proteomes" id="UP001146468"/>
    </source>
</evidence>
<evidence type="ECO:0000313" key="1">
    <source>
        <dbReference type="EMBL" id="MCZ9294776.1"/>
    </source>
</evidence>
<accession>A0A9X3LV44</accession>
<protein>
    <submittedName>
        <fullName evidence="1">Uncharacterized protein</fullName>
    </submittedName>
</protein>
<name>A0A9X3LV44_9CORY</name>
<keyword evidence="2" id="KW-1185">Reference proteome</keyword>
<dbReference type="AlphaFoldDB" id="A0A9X3LV44"/>
<dbReference type="Proteomes" id="UP001146468">
    <property type="component" value="Unassembled WGS sequence"/>
</dbReference>
<gene>
    <name evidence="1" type="ORF">L8U60_09790</name>
</gene>
<dbReference type="EMBL" id="JAKMUS010000019">
    <property type="protein sequence ID" value="MCZ9294776.1"/>
    <property type="molecule type" value="Genomic_DNA"/>
</dbReference>
<proteinExistence type="predicted"/>